<evidence type="ECO:0008006" key="5">
    <source>
        <dbReference type="Google" id="ProtNLM"/>
    </source>
</evidence>
<evidence type="ECO:0000313" key="3">
    <source>
        <dbReference type="EMBL" id="WWC57995.1"/>
    </source>
</evidence>
<keyword evidence="4" id="KW-1185">Reference proteome</keyword>
<gene>
    <name evidence="2" type="ORF">I303_00531</name>
    <name evidence="3" type="ORF">I303_100530</name>
</gene>
<dbReference type="KEGG" id="kdj:28964230"/>
<organism evidence="2">
    <name type="scientific">Kwoniella dejecticola CBS 10117</name>
    <dbReference type="NCBI Taxonomy" id="1296121"/>
    <lineage>
        <taxon>Eukaryota</taxon>
        <taxon>Fungi</taxon>
        <taxon>Dikarya</taxon>
        <taxon>Basidiomycota</taxon>
        <taxon>Agaricomycotina</taxon>
        <taxon>Tremellomycetes</taxon>
        <taxon>Tremellales</taxon>
        <taxon>Cryptococcaceae</taxon>
        <taxon>Kwoniella</taxon>
    </lineage>
</organism>
<feature type="chain" id="PRO_5008342360" description="Extracellular membrane protein CFEM domain-containing protein" evidence="1">
    <location>
        <begin position="19"/>
        <end position="246"/>
    </location>
</feature>
<dbReference type="Proteomes" id="UP000078595">
    <property type="component" value="Chromosome 1"/>
</dbReference>
<dbReference type="OrthoDB" id="2564568at2759"/>
<protein>
    <recommendedName>
        <fullName evidence="5">Extracellular membrane protein CFEM domain-containing protein</fullName>
    </recommendedName>
</protein>
<dbReference type="VEuPathDB" id="FungiDB:I303_00531"/>
<reference evidence="2" key="1">
    <citation type="submission" date="2013-07" db="EMBL/GenBank/DDBJ databases">
        <title>The Genome Sequence of Cryptococcus dejecticola CBS10117.</title>
        <authorList>
            <consortium name="The Broad Institute Genome Sequencing Platform"/>
            <person name="Cuomo C."/>
            <person name="Litvintseva A."/>
            <person name="Chen Y."/>
            <person name="Heitman J."/>
            <person name="Sun S."/>
            <person name="Springer D."/>
            <person name="Dromer F."/>
            <person name="Young S.K."/>
            <person name="Zeng Q."/>
            <person name="Gargeya S."/>
            <person name="Fitzgerald M."/>
            <person name="Abouelleil A."/>
            <person name="Alvarado L."/>
            <person name="Berlin A.M."/>
            <person name="Chapman S.B."/>
            <person name="Dewar J."/>
            <person name="Goldberg J."/>
            <person name="Griggs A."/>
            <person name="Gujja S."/>
            <person name="Hansen M."/>
            <person name="Howarth C."/>
            <person name="Imamovic A."/>
            <person name="Larimer J."/>
            <person name="McCowan C."/>
            <person name="Murphy C."/>
            <person name="Pearson M."/>
            <person name="Priest M."/>
            <person name="Roberts A."/>
            <person name="Saif S."/>
            <person name="Shea T."/>
            <person name="Sykes S."/>
            <person name="Wortman J."/>
            <person name="Nusbaum C."/>
            <person name="Birren B."/>
        </authorList>
    </citation>
    <scope>NUCLEOTIDE SEQUENCE [LARGE SCALE GENOMIC DNA]</scope>
    <source>
        <strain evidence="2">CBS 10117</strain>
    </source>
</reference>
<feature type="signal peptide" evidence="1">
    <location>
        <begin position="1"/>
        <end position="18"/>
    </location>
</feature>
<reference evidence="3" key="2">
    <citation type="submission" date="2013-07" db="EMBL/GenBank/DDBJ databases">
        <authorList>
            <consortium name="The Broad Institute Genome Sequencing Platform"/>
            <person name="Cuomo C."/>
            <person name="Litvintseva A."/>
            <person name="Chen Y."/>
            <person name="Heitman J."/>
            <person name="Sun S."/>
            <person name="Springer D."/>
            <person name="Dromer F."/>
            <person name="Young S.K."/>
            <person name="Zeng Q."/>
            <person name="Gargeya S."/>
            <person name="Fitzgerald M."/>
            <person name="Abouelleil A."/>
            <person name="Alvarado L."/>
            <person name="Berlin A.M."/>
            <person name="Chapman S.B."/>
            <person name="Dewar J."/>
            <person name="Goldberg J."/>
            <person name="Griggs A."/>
            <person name="Gujja S."/>
            <person name="Hansen M."/>
            <person name="Howarth C."/>
            <person name="Imamovic A."/>
            <person name="Larimer J."/>
            <person name="McCowan C."/>
            <person name="Murphy C."/>
            <person name="Pearson M."/>
            <person name="Priest M."/>
            <person name="Roberts A."/>
            <person name="Saif S."/>
            <person name="Shea T."/>
            <person name="Sykes S."/>
            <person name="Wortman J."/>
            <person name="Nusbaum C."/>
            <person name="Birren B."/>
        </authorList>
    </citation>
    <scope>NUCLEOTIDE SEQUENCE</scope>
    <source>
        <strain evidence="3">CBS 10117</strain>
    </source>
</reference>
<dbReference type="RefSeq" id="XP_018266556.1">
    <property type="nucleotide sequence ID" value="XM_018403902.1"/>
</dbReference>
<name>A0A1A6AF87_9TREE</name>
<evidence type="ECO:0000313" key="4">
    <source>
        <dbReference type="Proteomes" id="UP000078595"/>
    </source>
</evidence>
<evidence type="ECO:0000313" key="2">
    <source>
        <dbReference type="EMBL" id="OBR88714.1"/>
    </source>
</evidence>
<sequence>MFGLVALVPVLGAISAAAISPEVMRMIPRQSSIADAFPAACQSQCTGAIQIYNACLNSDYNTCLTVCKQDTFNDFVGCFQCVLDNTSGVSQSEWTQLQSAVDQIKSGCSQSGQSVTGGLQALSGTATPTAAGGGSYSTIHSSGGGGVVGGTFTSAASGLTIAASSAAAAANSNSVALGPSAASTSIGGPISAGEGPSTSAGGASAGSASSAAASAAAPGSGALPVTSFVGGFVSLVAVAAGMAIAL</sequence>
<dbReference type="EMBL" id="KI894027">
    <property type="protein sequence ID" value="OBR88714.1"/>
    <property type="molecule type" value="Genomic_DNA"/>
</dbReference>
<dbReference type="EMBL" id="CP144530">
    <property type="protein sequence ID" value="WWC57995.1"/>
    <property type="molecule type" value="Genomic_DNA"/>
</dbReference>
<accession>A0A1A6AF87</accession>
<keyword evidence="1" id="KW-0732">Signal</keyword>
<proteinExistence type="predicted"/>
<dbReference type="AlphaFoldDB" id="A0A1A6AF87"/>
<evidence type="ECO:0000256" key="1">
    <source>
        <dbReference type="SAM" id="SignalP"/>
    </source>
</evidence>
<dbReference type="GeneID" id="28964230"/>
<reference evidence="3" key="3">
    <citation type="submission" date="2024-02" db="EMBL/GenBank/DDBJ databases">
        <title>Comparative genomics of Cryptococcus and Kwoniella reveals pathogenesis evolution and contrasting modes of karyotype evolution via chromosome fusion or intercentromeric recombination.</title>
        <authorList>
            <person name="Coelho M.A."/>
            <person name="David-Palma M."/>
            <person name="Shea T."/>
            <person name="Bowers K."/>
            <person name="McGinley-Smith S."/>
            <person name="Mohammad A.W."/>
            <person name="Gnirke A."/>
            <person name="Yurkov A.M."/>
            <person name="Nowrousian M."/>
            <person name="Sun S."/>
            <person name="Cuomo C.A."/>
            <person name="Heitman J."/>
        </authorList>
    </citation>
    <scope>NUCLEOTIDE SEQUENCE</scope>
    <source>
        <strain evidence="3">CBS 10117</strain>
    </source>
</reference>